<proteinExistence type="predicted"/>
<reference evidence="2" key="1">
    <citation type="submission" date="2025-08" db="UniProtKB">
        <authorList>
            <consortium name="RefSeq"/>
        </authorList>
    </citation>
    <scope>IDENTIFICATION</scope>
</reference>
<accession>A0A7E5X3Z2</accession>
<organism evidence="1 2">
    <name type="scientific">Trichoplusia ni</name>
    <name type="common">Cabbage looper</name>
    <dbReference type="NCBI Taxonomy" id="7111"/>
    <lineage>
        <taxon>Eukaryota</taxon>
        <taxon>Metazoa</taxon>
        <taxon>Ecdysozoa</taxon>
        <taxon>Arthropoda</taxon>
        <taxon>Hexapoda</taxon>
        <taxon>Insecta</taxon>
        <taxon>Pterygota</taxon>
        <taxon>Neoptera</taxon>
        <taxon>Endopterygota</taxon>
        <taxon>Lepidoptera</taxon>
        <taxon>Glossata</taxon>
        <taxon>Ditrysia</taxon>
        <taxon>Noctuoidea</taxon>
        <taxon>Noctuidae</taxon>
        <taxon>Plusiinae</taxon>
        <taxon>Trichoplusia</taxon>
    </lineage>
</organism>
<dbReference type="Proteomes" id="UP000322000">
    <property type="component" value="Chromosome 2"/>
</dbReference>
<dbReference type="RefSeq" id="XP_026747116.1">
    <property type="nucleotide sequence ID" value="XM_026891315.1"/>
</dbReference>
<dbReference type="AlphaFoldDB" id="A0A7E5X3Z2"/>
<name>A0A7E5X3Z2_TRINI</name>
<gene>
    <name evidence="2" type="primary">LOC113508340</name>
</gene>
<dbReference type="OrthoDB" id="7419727at2759"/>
<keyword evidence="1" id="KW-1185">Reference proteome</keyword>
<evidence type="ECO:0000313" key="2">
    <source>
        <dbReference type="RefSeq" id="XP_026747116.1"/>
    </source>
</evidence>
<sequence>MSDDETGTEEMRDALSAIAQEMQNFHSEPLSSSPTKTCESAEMLGKLIKYKSTLGLRRVQVKKLRQNLKTACQVARTMSTAKASETASLNSHLNFARTQYLDLYQQQNEKIEQINKLTAENQTLCDQLQCFNNIIQLGYNELQKIRSEPKENVSTLEQLKHIIVCCGQYYADHCNEQERCNRLEHKNRFLNNRILIMENHLQVALDELRNVRITLKHHNHKNEIVPKTGHCIGVVCSEYHAGPNETNYSNLTMTKIELNHQSLQTNNINMTDLDLTTHLKTVKKLLHDQENLIRDLRCISSVLITEESFFD</sequence>
<dbReference type="KEGG" id="tnl:113508340"/>
<dbReference type="GeneID" id="113508340"/>
<dbReference type="InParanoid" id="A0A7E5X3Z2"/>
<evidence type="ECO:0000313" key="1">
    <source>
        <dbReference type="Proteomes" id="UP000322000"/>
    </source>
</evidence>
<protein>
    <submittedName>
        <fullName evidence="2">Uncharacterized protein LOC113508340 isoform X1</fullName>
    </submittedName>
</protein>